<protein>
    <submittedName>
        <fullName evidence="4">Type I secretion target GGXGXDXXX repeat-containing domain protein</fullName>
    </submittedName>
</protein>
<dbReference type="GO" id="GO:0005509">
    <property type="term" value="F:calcium ion binding"/>
    <property type="evidence" value="ECO:0007669"/>
    <property type="project" value="InterPro"/>
</dbReference>
<sequence>MPEDWGDINRDGDAHQYDPLTLDLNGNGIETLAANGHDGALFDHERSGIRTGTGWVHSNDGILVYDRNGDGKINNGGELFGDNTLLKDGSTAAHGFAALAELDENGDGKVDAADSAFKKLGVWRDLNHNGISEEGEISSLEDVRVQSLNLAYKNADQNLGNGNTLAEVGSYTDADGNEHIMGDLQLSADRFHSRFSDSIELTDAQRREVNLGGSGRVRNLREAAAQSSELADALQQYKNAETKEEQLALRDKLLQAWANTDKSRDSIIKISADFAIHTQQDRRRGIGLTPSQIRHMQSIMSRNIWELIGESDPDGKRQAELYRRIGVLDSFTGTRSSRLYYFNEAQAKHIIDTVNGTYDKLADSLYDGLLFQTRLRPYLDAMRLRISEEGKYSIDYGDVSALFAEIHKKNPGKAFTDLGELLAKGNADGKNTAMAPLAEQFVQFAAEAAQNGTFAQYTDVLGKKNLETLGHRIGGDGNDTLGGNDSANYLAGGAGHDTLEGHGGNDVLNGGAGNDSLSGDEGDDVLNGEEGNDTLEGGAGHDTLDGGTGNDSLNGGSY</sequence>
<dbReference type="InterPro" id="IPR018511">
    <property type="entry name" value="Hemolysin-typ_Ca-bd_CS"/>
</dbReference>
<dbReference type="RefSeq" id="WP_006985576.1">
    <property type="nucleotide sequence ID" value="NZ_JH417927.1"/>
</dbReference>
<dbReference type="Pfam" id="PF00353">
    <property type="entry name" value="HemolysinCabind"/>
    <property type="match status" value="2"/>
</dbReference>
<evidence type="ECO:0000256" key="3">
    <source>
        <dbReference type="SAM" id="MobiDB-lite"/>
    </source>
</evidence>
<accession>G9ZFR9</accession>
<dbReference type="PROSITE" id="PS00330">
    <property type="entry name" value="HEMOLYSIN_CALCIUM"/>
    <property type="match status" value="2"/>
</dbReference>
<feature type="compositionally biased region" description="Acidic residues" evidence="3">
    <location>
        <begin position="518"/>
        <end position="533"/>
    </location>
</feature>
<name>G9ZFR9_9GAMM</name>
<organism evidence="4 5">
    <name type="scientific">Cardiobacterium valvarum F0432</name>
    <dbReference type="NCBI Taxonomy" id="797473"/>
    <lineage>
        <taxon>Bacteria</taxon>
        <taxon>Pseudomonadati</taxon>
        <taxon>Pseudomonadota</taxon>
        <taxon>Gammaproteobacteria</taxon>
        <taxon>Cardiobacteriales</taxon>
        <taxon>Cardiobacteriaceae</taxon>
        <taxon>Cardiobacterium</taxon>
    </lineage>
</organism>
<dbReference type="HOGENOM" id="CLU_001954_0_0_6"/>
<dbReference type="PRINTS" id="PR00313">
    <property type="entry name" value="CABNDNGRPT"/>
</dbReference>
<evidence type="ECO:0000256" key="2">
    <source>
        <dbReference type="SAM" id="Coils"/>
    </source>
</evidence>
<dbReference type="EMBL" id="AGCM01000088">
    <property type="protein sequence ID" value="EHM53761.1"/>
    <property type="molecule type" value="Genomic_DNA"/>
</dbReference>
<gene>
    <name evidence="4" type="ORF">HMPREF9080_01571</name>
</gene>
<dbReference type="InterPro" id="IPR001343">
    <property type="entry name" value="Hemolysn_Ca-bd"/>
</dbReference>
<keyword evidence="1" id="KW-0106">Calcium</keyword>
<reference evidence="4 5" key="1">
    <citation type="submission" date="2011-08" db="EMBL/GenBank/DDBJ databases">
        <authorList>
            <person name="Weinstock G."/>
            <person name="Sodergren E."/>
            <person name="Clifton S."/>
            <person name="Fulton L."/>
            <person name="Fulton B."/>
            <person name="Courtney L."/>
            <person name="Fronick C."/>
            <person name="Harrison M."/>
            <person name="Strong C."/>
            <person name="Farmer C."/>
            <person name="Delahaunty K."/>
            <person name="Markovic C."/>
            <person name="Hall O."/>
            <person name="Minx P."/>
            <person name="Tomlinson C."/>
            <person name="Mitreva M."/>
            <person name="Hou S."/>
            <person name="Chen J."/>
            <person name="Wollam A."/>
            <person name="Pepin K.H."/>
            <person name="Johnson M."/>
            <person name="Bhonagiri V."/>
            <person name="Zhang X."/>
            <person name="Suruliraj S."/>
            <person name="Warren W."/>
            <person name="Chinwalla A."/>
            <person name="Mardis E.R."/>
            <person name="Wilson R.K."/>
        </authorList>
    </citation>
    <scope>NUCLEOTIDE SEQUENCE [LARGE SCALE GENOMIC DNA]</scope>
    <source>
        <strain evidence="4 5">F0432</strain>
    </source>
</reference>
<dbReference type="SUPFAM" id="SSF51120">
    <property type="entry name" value="beta-Roll"/>
    <property type="match status" value="1"/>
</dbReference>
<comment type="caution">
    <text evidence="4">The sequence shown here is derived from an EMBL/GenBank/DDBJ whole genome shotgun (WGS) entry which is preliminary data.</text>
</comment>
<feature type="coiled-coil region" evidence="2">
    <location>
        <begin position="220"/>
        <end position="250"/>
    </location>
</feature>
<proteinExistence type="predicted"/>
<dbReference type="InterPro" id="IPR011049">
    <property type="entry name" value="Serralysin-like_metalloprot_C"/>
</dbReference>
<keyword evidence="2" id="KW-0175">Coiled coil</keyword>
<dbReference type="PANTHER" id="PTHR39431">
    <property type="entry name" value="FRPA/C-RELATED PROTEIN"/>
    <property type="match status" value="1"/>
</dbReference>
<evidence type="ECO:0000313" key="5">
    <source>
        <dbReference type="Proteomes" id="UP000004750"/>
    </source>
</evidence>
<evidence type="ECO:0000313" key="4">
    <source>
        <dbReference type="EMBL" id="EHM53761.1"/>
    </source>
</evidence>
<dbReference type="AlphaFoldDB" id="G9ZFR9"/>
<dbReference type="PANTHER" id="PTHR39431:SF1">
    <property type="entry name" value="FRPA_C-RELATED PROTEIN"/>
    <property type="match status" value="1"/>
</dbReference>
<dbReference type="Proteomes" id="UP000004750">
    <property type="component" value="Unassembled WGS sequence"/>
</dbReference>
<evidence type="ECO:0000256" key="1">
    <source>
        <dbReference type="ARBA" id="ARBA00022837"/>
    </source>
</evidence>
<dbReference type="STRING" id="797473.HMPREF9080_01571"/>
<dbReference type="Gene3D" id="2.150.10.10">
    <property type="entry name" value="Serralysin-like metalloprotease, C-terminal"/>
    <property type="match status" value="2"/>
</dbReference>
<feature type="region of interest" description="Disordered" evidence="3">
    <location>
        <begin position="500"/>
        <end position="558"/>
    </location>
</feature>